<evidence type="ECO:0000313" key="3">
    <source>
        <dbReference type="EMBL" id="ASC69612.1"/>
    </source>
</evidence>
<dbReference type="Pfam" id="PF00156">
    <property type="entry name" value="Pribosyltran"/>
    <property type="match status" value="1"/>
</dbReference>
<evidence type="ECO:0000256" key="1">
    <source>
        <dbReference type="SAM" id="MobiDB-lite"/>
    </source>
</evidence>
<feature type="domain" description="Phosphoribosyltransferase" evidence="2">
    <location>
        <begin position="11"/>
        <end position="179"/>
    </location>
</feature>
<gene>
    <name evidence="3" type="ORF">XM38_005400</name>
</gene>
<dbReference type="CDD" id="cd06223">
    <property type="entry name" value="PRTases_typeI"/>
    <property type="match status" value="1"/>
</dbReference>
<dbReference type="SUPFAM" id="SSF53271">
    <property type="entry name" value="PRTase-like"/>
    <property type="match status" value="1"/>
</dbReference>
<evidence type="ECO:0000313" key="4">
    <source>
        <dbReference type="Proteomes" id="UP000191901"/>
    </source>
</evidence>
<dbReference type="AlphaFoldDB" id="A0A1Z3HH07"/>
<reference evidence="3 4" key="1">
    <citation type="journal article" date="2016" name="Biochim. Biophys. Acta">
        <title>Characterization of red-shifted phycobilisomes isolated from the chlorophyll f-containing cyanobacterium Halomicronema hongdechloris.</title>
        <authorList>
            <person name="Li Y."/>
            <person name="Lin Y."/>
            <person name="Garvey C.J."/>
            <person name="Birch D."/>
            <person name="Corkery R.W."/>
            <person name="Loughlin P.C."/>
            <person name="Scheer H."/>
            <person name="Willows R.D."/>
            <person name="Chen M."/>
        </authorList>
    </citation>
    <scope>NUCLEOTIDE SEQUENCE [LARGE SCALE GENOMIC DNA]</scope>
    <source>
        <strain evidence="3 4">C2206</strain>
    </source>
</reference>
<dbReference type="EMBL" id="CP021983">
    <property type="protein sequence ID" value="ASC69612.1"/>
    <property type="molecule type" value="Genomic_DNA"/>
</dbReference>
<keyword evidence="3" id="KW-0808">Transferase</keyword>
<keyword evidence="4" id="KW-1185">Reference proteome</keyword>
<feature type="region of interest" description="Disordered" evidence="1">
    <location>
        <begin position="217"/>
        <end position="243"/>
    </location>
</feature>
<feature type="compositionally biased region" description="Polar residues" evidence="1">
    <location>
        <begin position="227"/>
        <end position="243"/>
    </location>
</feature>
<organism evidence="3 4">
    <name type="scientific">Halomicronema hongdechloris C2206</name>
    <dbReference type="NCBI Taxonomy" id="1641165"/>
    <lineage>
        <taxon>Bacteria</taxon>
        <taxon>Bacillati</taxon>
        <taxon>Cyanobacteriota</taxon>
        <taxon>Cyanophyceae</taxon>
        <taxon>Nodosilineales</taxon>
        <taxon>Nodosilineaceae</taxon>
        <taxon>Halomicronema</taxon>
    </lineage>
</organism>
<evidence type="ECO:0000259" key="2">
    <source>
        <dbReference type="Pfam" id="PF00156"/>
    </source>
</evidence>
<dbReference type="Proteomes" id="UP000191901">
    <property type="component" value="Chromosome"/>
</dbReference>
<protein>
    <submittedName>
        <fullName evidence="3">Phosphoribosyl transferase</fullName>
    </submittedName>
</protein>
<sequence length="243" mass="26534">MARRFCDRTDAGQRLAARLQEYSERSDTIVLGLPRGGVPVAFEVAQSLHLPLDICLVRKLGAPGQPELAMGAIASNGVRVINQQVVERLGIFPEAIDQVAAKEQVELERRNLTYRQGRPPLQLTNQTVILIDDGVATGSTLRAAIAVIKAQHPTAIIVAVPVAPPATVASLKQEVDEVICPLMPEALNSISLWYENFDQTRDRTVCELLAQAASVSTKTHHPLDQPWRTSQQSPPQEQQNGSE</sequence>
<name>A0A1Z3HH07_9CYAN</name>
<dbReference type="InterPro" id="IPR000836">
    <property type="entry name" value="PRTase_dom"/>
</dbReference>
<dbReference type="OrthoDB" id="9810066at2"/>
<dbReference type="RefSeq" id="WP_080808543.1">
    <property type="nucleotide sequence ID" value="NZ_CP021983.2"/>
</dbReference>
<dbReference type="GO" id="GO:0016740">
    <property type="term" value="F:transferase activity"/>
    <property type="evidence" value="ECO:0007669"/>
    <property type="project" value="UniProtKB-KW"/>
</dbReference>
<dbReference type="InterPro" id="IPR029057">
    <property type="entry name" value="PRTase-like"/>
</dbReference>
<dbReference type="KEGG" id="hhg:XM38_005400"/>
<dbReference type="Gene3D" id="3.30.1310.20">
    <property type="entry name" value="PRTase-like"/>
    <property type="match status" value="1"/>
</dbReference>
<proteinExistence type="predicted"/>
<accession>A0A1Z3HH07</accession>
<dbReference type="Gene3D" id="3.40.50.2020">
    <property type="match status" value="1"/>
</dbReference>